<reference evidence="6 7" key="1">
    <citation type="submission" date="2019-04" db="EMBL/GenBank/DDBJ databases">
        <title>Azoarcus rhizosphaerae sp. nov. isolated from rhizosphere of Ficus religiosa.</title>
        <authorList>
            <person name="Lin S.-Y."/>
            <person name="Hameed A."/>
            <person name="Hsu Y.-H."/>
            <person name="Young C.-C."/>
        </authorList>
    </citation>
    <scope>NUCLEOTIDE SEQUENCE [LARGE SCALE GENOMIC DNA]</scope>
    <source>
        <strain evidence="6 7">CC-YHH848</strain>
    </source>
</reference>
<dbReference type="PANTHER" id="PTHR30579">
    <property type="entry name" value="TRANSCRIPTIONAL REGULATOR"/>
    <property type="match status" value="1"/>
</dbReference>
<dbReference type="InterPro" id="IPR005119">
    <property type="entry name" value="LysR_subst-bd"/>
</dbReference>
<dbReference type="InterPro" id="IPR036388">
    <property type="entry name" value="WH-like_DNA-bd_sf"/>
</dbReference>
<dbReference type="GO" id="GO:0003677">
    <property type="term" value="F:DNA binding"/>
    <property type="evidence" value="ECO:0007669"/>
    <property type="project" value="UniProtKB-KW"/>
</dbReference>
<dbReference type="PANTHER" id="PTHR30579:SF7">
    <property type="entry name" value="HTH-TYPE TRANSCRIPTIONAL REGULATOR LRHA-RELATED"/>
    <property type="match status" value="1"/>
</dbReference>
<keyword evidence="4" id="KW-0804">Transcription</keyword>
<dbReference type="Gene3D" id="3.40.190.10">
    <property type="entry name" value="Periplasmic binding protein-like II"/>
    <property type="match status" value="2"/>
</dbReference>
<evidence type="ECO:0000256" key="4">
    <source>
        <dbReference type="ARBA" id="ARBA00023163"/>
    </source>
</evidence>
<dbReference type="OrthoDB" id="9789529at2"/>
<evidence type="ECO:0000256" key="2">
    <source>
        <dbReference type="ARBA" id="ARBA00023015"/>
    </source>
</evidence>
<protein>
    <submittedName>
        <fullName evidence="6">Transcriptional regulator LrhA</fullName>
    </submittedName>
</protein>
<dbReference type="InterPro" id="IPR036390">
    <property type="entry name" value="WH_DNA-bd_sf"/>
</dbReference>
<dbReference type="GO" id="GO:0003700">
    <property type="term" value="F:DNA-binding transcription factor activity"/>
    <property type="evidence" value="ECO:0007669"/>
    <property type="project" value="InterPro"/>
</dbReference>
<dbReference type="EMBL" id="SSOD01000018">
    <property type="protein sequence ID" value="THF57203.1"/>
    <property type="molecule type" value="Genomic_DNA"/>
</dbReference>
<dbReference type="Proteomes" id="UP000307956">
    <property type="component" value="Unassembled WGS sequence"/>
</dbReference>
<evidence type="ECO:0000313" key="6">
    <source>
        <dbReference type="EMBL" id="THF57203.1"/>
    </source>
</evidence>
<dbReference type="PROSITE" id="PS50931">
    <property type="entry name" value="HTH_LYSR"/>
    <property type="match status" value="1"/>
</dbReference>
<dbReference type="InterPro" id="IPR000847">
    <property type="entry name" value="LysR_HTH_N"/>
</dbReference>
<dbReference type="Pfam" id="PF03466">
    <property type="entry name" value="LysR_substrate"/>
    <property type="match status" value="1"/>
</dbReference>
<keyword evidence="3" id="KW-0238">DNA-binding</keyword>
<organism evidence="6 7">
    <name type="scientific">Pseudothauera rhizosphaerae</name>
    <dbReference type="NCBI Taxonomy" id="2565932"/>
    <lineage>
        <taxon>Bacteria</taxon>
        <taxon>Pseudomonadati</taxon>
        <taxon>Pseudomonadota</taxon>
        <taxon>Betaproteobacteria</taxon>
        <taxon>Rhodocyclales</taxon>
        <taxon>Zoogloeaceae</taxon>
        <taxon>Pseudothauera</taxon>
    </lineage>
</organism>
<evidence type="ECO:0000256" key="3">
    <source>
        <dbReference type="ARBA" id="ARBA00023125"/>
    </source>
</evidence>
<sequence length="309" mass="34182">MTYLDLELLHTLTMVARYGTFAATAHRLGKTQSAVTQQMQRLEERVGQPLFKRHGRTKRLSEYGQKLVEYAKQMLRINDEALRVLSDTTNCGTLRIGAPGGIADSLLPKVLTHVARFSPGLRVEIHNGRSVQLLDELERGTLDLAVSNRSAPGLEGIVLHHSPVVWLCAADYVFRRIMPLPLILSDELSLYRKLAIDALDRHSVSWTLSYLSPGLPGVKAALRAGLGVTARNVEILGPDMRVLGEKEGLPRLPEVSYYLWRRPGTVSPLIGQVFDILRMNMGLGTVTGDMPGMLPVHRPEVREDGPATV</sequence>
<dbReference type="AlphaFoldDB" id="A0A4S4ADQ5"/>
<keyword evidence="7" id="KW-1185">Reference proteome</keyword>
<dbReference type="SUPFAM" id="SSF53850">
    <property type="entry name" value="Periplasmic binding protein-like II"/>
    <property type="match status" value="1"/>
</dbReference>
<name>A0A4S4ADQ5_9RHOO</name>
<comment type="caution">
    <text evidence="6">The sequence shown here is derived from an EMBL/GenBank/DDBJ whole genome shotgun (WGS) entry which is preliminary data.</text>
</comment>
<dbReference type="PRINTS" id="PR00039">
    <property type="entry name" value="HTHLYSR"/>
</dbReference>
<evidence type="ECO:0000313" key="7">
    <source>
        <dbReference type="Proteomes" id="UP000307956"/>
    </source>
</evidence>
<proteinExistence type="inferred from homology"/>
<evidence type="ECO:0000256" key="1">
    <source>
        <dbReference type="ARBA" id="ARBA00009437"/>
    </source>
</evidence>
<dbReference type="Pfam" id="PF00126">
    <property type="entry name" value="HTH_1"/>
    <property type="match status" value="1"/>
</dbReference>
<comment type="similarity">
    <text evidence="1">Belongs to the LysR transcriptional regulatory family.</text>
</comment>
<dbReference type="SUPFAM" id="SSF46785">
    <property type="entry name" value="Winged helix' DNA-binding domain"/>
    <property type="match status" value="1"/>
</dbReference>
<accession>A0A4S4ADQ5</accession>
<dbReference type="Gene3D" id="1.10.10.10">
    <property type="entry name" value="Winged helix-like DNA-binding domain superfamily/Winged helix DNA-binding domain"/>
    <property type="match status" value="1"/>
</dbReference>
<gene>
    <name evidence="6" type="primary">lrhA</name>
    <name evidence="6" type="ORF">E6O51_18035</name>
</gene>
<dbReference type="RefSeq" id="WP_136386408.1">
    <property type="nucleotide sequence ID" value="NZ_SSOD01000018.1"/>
</dbReference>
<evidence type="ECO:0000259" key="5">
    <source>
        <dbReference type="PROSITE" id="PS50931"/>
    </source>
</evidence>
<keyword evidence="2" id="KW-0805">Transcription regulation</keyword>
<feature type="domain" description="HTH lysR-type" evidence="5">
    <location>
        <begin position="4"/>
        <end position="61"/>
    </location>
</feature>
<dbReference type="InterPro" id="IPR050176">
    <property type="entry name" value="LTTR"/>
</dbReference>